<keyword evidence="2" id="KW-0805">Transcription regulation</keyword>
<evidence type="ECO:0000256" key="3">
    <source>
        <dbReference type="ARBA" id="ARBA00023125"/>
    </source>
</evidence>
<dbReference type="PANTHER" id="PTHR43214">
    <property type="entry name" value="TWO-COMPONENT RESPONSE REGULATOR"/>
    <property type="match status" value="1"/>
</dbReference>
<dbReference type="PROSITE" id="PS00622">
    <property type="entry name" value="HTH_LUXR_1"/>
    <property type="match status" value="1"/>
</dbReference>
<evidence type="ECO:0000259" key="6">
    <source>
        <dbReference type="PROSITE" id="PS50043"/>
    </source>
</evidence>
<dbReference type="InterPro" id="IPR039420">
    <property type="entry name" value="WalR-like"/>
</dbReference>
<dbReference type="STRING" id="648782.SAMN04488554_3763"/>
<dbReference type="InterPro" id="IPR058245">
    <property type="entry name" value="NreC/VraR/RcsB-like_REC"/>
</dbReference>
<dbReference type="SUPFAM" id="SSF46894">
    <property type="entry name" value="C-terminal effector domain of the bipartite response regulators"/>
    <property type="match status" value="1"/>
</dbReference>
<keyword evidence="9" id="KW-1185">Reference proteome</keyword>
<dbReference type="RefSeq" id="WP_089774615.1">
    <property type="nucleotide sequence ID" value="NZ_FNTX01000002.1"/>
</dbReference>
<dbReference type="InterPro" id="IPR000792">
    <property type="entry name" value="Tscrpt_reg_LuxR_C"/>
</dbReference>
<dbReference type="InterPro" id="IPR016032">
    <property type="entry name" value="Sig_transdc_resp-reg_C-effctor"/>
</dbReference>
<dbReference type="AlphaFoldDB" id="A0A1H5MYQ7"/>
<dbReference type="Gene3D" id="3.40.50.2300">
    <property type="match status" value="1"/>
</dbReference>
<dbReference type="OrthoDB" id="9808843at2"/>
<evidence type="ECO:0000256" key="2">
    <source>
        <dbReference type="ARBA" id="ARBA00023015"/>
    </source>
</evidence>
<dbReference type="InterPro" id="IPR001789">
    <property type="entry name" value="Sig_transdc_resp-reg_receiver"/>
</dbReference>
<evidence type="ECO:0000259" key="7">
    <source>
        <dbReference type="PROSITE" id="PS50110"/>
    </source>
</evidence>
<dbReference type="Pfam" id="PF00196">
    <property type="entry name" value="GerE"/>
    <property type="match status" value="1"/>
</dbReference>
<dbReference type="EMBL" id="FNTX01000002">
    <property type="protein sequence ID" value="SEE94396.1"/>
    <property type="molecule type" value="Genomic_DNA"/>
</dbReference>
<dbReference type="SMART" id="SM00448">
    <property type="entry name" value="REC"/>
    <property type="match status" value="1"/>
</dbReference>
<proteinExistence type="predicted"/>
<dbReference type="Pfam" id="PF00072">
    <property type="entry name" value="Response_reg"/>
    <property type="match status" value="1"/>
</dbReference>
<feature type="domain" description="Response regulatory" evidence="7">
    <location>
        <begin position="18"/>
        <end position="135"/>
    </location>
</feature>
<dbReference type="GO" id="GO:0003677">
    <property type="term" value="F:DNA binding"/>
    <property type="evidence" value="ECO:0007669"/>
    <property type="project" value="UniProtKB-KW"/>
</dbReference>
<evidence type="ECO:0000256" key="4">
    <source>
        <dbReference type="ARBA" id="ARBA00023163"/>
    </source>
</evidence>
<organism evidence="8 9">
    <name type="scientific">Ruania alba</name>
    <dbReference type="NCBI Taxonomy" id="648782"/>
    <lineage>
        <taxon>Bacteria</taxon>
        <taxon>Bacillati</taxon>
        <taxon>Actinomycetota</taxon>
        <taxon>Actinomycetes</taxon>
        <taxon>Micrococcales</taxon>
        <taxon>Ruaniaceae</taxon>
        <taxon>Ruania</taxon>
    </lineage>
</organism>
<dbReference type="Proteomes" id="UP000199220">
    <property type="component" value="Unassembled WGS sequence"/>
</dbReference>
<protein>
    <submittedName>
        <fullName evidence="8">DNA-binding response regulator, NarL/FixJ family, contains REC and HTH domains</fullName>
    </submittedName>
</protein>
<dbReference type="CDD" id="cd06170">
    <property type="entry name" value="LuxR_C_like"/>
    <property type="match status" value="1"/>
</dbReference>
<dbReference type="SUPFAM" id="SSF52172">
    <property type="entry name" value="CheY-like"/>
    <property type="match status" value="1"/>
</dbReference>
<feature type="domain" description="HTH luxR-type" evidence="6">
    <location>
        <begin position="163"/>
        <end position="228"/>
    </location>
</feature>
<dbReference type="GO" id="GO:0006355">
    <property type="term" value="P:regulation of DNA-templated transcription"/>
    <property type="evidence" value="ECO:0007669"/>
    <property type="project" value="InterPro"/>
</dbReference>
<dbReference type="PROSITE" id="PS50043">
    <property type="entry name" value="HTH_LUXR_2"/>
    <property type="match status" value="1"/>
</dbReference>
<dbReference type="SMART" id="SM00421">
    <property type="entry name" value="HTH_LUXR"/>
    <property type="match status" value="1"/>
</dbReference>
<evidence type="ECO:0000313" key="8">
    <source>
        <dbReference type="EMBL" id="SEE94396.1"/>
    </source>
</evidence>
<feature type="modified residue" description="4-aspartylphosphate" evidence="5">
    <location>
        <position position="69"/>
    </location>
</feature>
<evidence type="ECO:0000256" key="5">
    <source>
        <dbReference type="PROSITE-ProRule" id="PRU00169"/>
    </source>
</evidence>
<dbReference type="PROSITE" id="PS50110">
    <property type="entry name" value="RESPONSE_REGULATORY"/>
    <property type="match status" value="1"/>
</dbReference>
<reference evidence="9" key="1">
    <citation type="submission" date="2016-10" db="EMBL/GenBank/DDBJ databases">
        <authorList>
            <person name="Varghese N."/>
            <person name="Submissions S."/>
        </authorList>
    </citation>
    <scope>NUCLEOTIDE SEQUENCE [LARGE SCALE GENOMIC DNA]</scope>
    <source>
        <strain evidence="9">DSM 21368</strain>
    </source>
</reference>
<dbReference type="GO" id="GO:0000160">
    <property type="term" value="P:phosphorelay signal transduction system"/>
    <property type="evidence" value="ECO:0007669"/>
    <property type="project" value="InterPro"/>
</dbReference>
<keyword evidence="4" id="KW-0804">Transcription</keyword>
<keyword evidence="1 5" id="KW-0597">Phosphoprotein</keyword>
<dbReference type="InterPro" id="IPR011006">
    <property type="entry name" value="CheY-like_superfamily"/>
</dbReference>
<sequence>MVPHSTPGPSADERPEIRVAIVDDQSMIRAGFAALLDAQQGIAVVGTAEDGLGITDLMRRTQPDVVLMDIRMPKVSGLDATRAIGAMPGTPPRVIILTTFDADEYIFSAMRAGASGFLLKDSPPDELIHAVRVVAAGEALLSPSVTRSLIADYAARPHRPSGPGPELSDLTERELEVMGAVARGYSNAEIANELFVSEQTVKTHVSRILSKLGLRDRTQMVITAYESGLVRPER</sequence>
<dbReference type="PANTHER" id="PTHR43214:SF24">
    <property type="entry name" value="TRANSCRIPTIONAL REGULATORY PROTEIN NARL-RELATED"/>
    <property type="match status" value="1"/>
</dbReference>
<dbReference type="CDD" id="cd17535">
    <property type="entry name" value="REC_NarL-like"/>
    <property type="match status" value="1"/>
</dbReference>
<evidence type="ECO:0000256" key="1">
    <source>
        <dbReference type="ARBA" id="ARBA00022553"/>
    </source>
</evidence>
<name>A0A1H5MYQ7_9MICO</name>
<dbReference type="PRINTS" id="PR00038">
    <property type="entry name" value="HTHLUXR"/>
</dbReference>
<evidence type="ECO:0000313" key="9">
    <source>
        <dbReference type="Proteomes" id="UP000199220"/>
    </source>
</evidence>
<keyword evidence="3 8" id="KW-0238">DNA-binding</keyword>
<gene>
    <name evidence="8" type="ORF">SAMN04488554_3763</name>
</gene>
<accession>A0A1H5MYQ7</accession>